<name>A0A5D9C2G2_9SPHN</name>
<feature type="signal peptide" evidence="1">
    <location>
        <begin position="1"/>
        <end position="26"/>
    </location>
</feature>
<evidence type="ECO:0000256" key="1">
    <source>
        <dbReference type="SAM" id="SignalP"/>
    </source>
</evidence>
<dbReference type="SUPFAM" id="SSF55797">
    <property type="entry name" value="PR-1-like"/>
    <property type="match status" value="1"/>
</dbReference>
<evidence type="ECO:0000259" key="2">
    <source>
        <dbReference type="SMART" id="SM00198"/>
    </source>
</evidence>
<protein>
    <submittedName>
        <fullName evidence="3">SCP-like extracellular</fullName>
    </submittedName>
</protein>
<dbReference type="GO" id="GO:0005576">
    <property type="term" value="C:extracellular region"/>
    <property type="evidence" value="ECO:0007669"/>
    <property type="project" value="InterPro"/>
</dbReference>
<evidence type="ECO:0000313" key="4">
    <source>
        <dbReference type="Proteomes" id="UP000322077"/>
    </source>
</evidence>
<dbReference type="SMART" id="SM00198">
    <property type="entry name" value="SCP"/>
    <property type="match status" value="1"/>
</dbReference>
<dbReference type="PANTHER" id="PTHR10334">
    <property type="entry name" value="CYSTEINE-RICH SECRETORY PROTEIN-RELATED"/>
    <property type="match status" value="1"/>
</dbReference>
<keyword evidence="4" id="KW-1185">Reference proteome</keyword>
<comment type="caution">
    <text evidence="3">The sequence shown here is derived from an EMBL/GenBank/DDBJ whole genome shotgun (WGS) entry which is preliminary data.</text>
</comment>
<reference evidence="3 4" key="1">
    <citation type="submission" date="2019-08" db="EMBL/GenBank/DDBJ databases">
        <authorList>
            <person name="Wang G."/>
            <person name="Xu Z."/>
        </authorList>
    </citation>
    <scope>NUCLEOTIDE SEQUENCE [LARGE SCALE GENOMIC DNA]</scope>
    <source>
        <strain evidence="3 4">ZX</strain>
    </source>
</reference>
<dbReference type="InterPro" id="IPR002413">
    <property type="entry name" value="V5_allergen-like"/>
</dbReference>
<proteinExistence type="predicted"/>
<dbReference type="InterPro" id="IPR018244">
    <property type="entry name" value="Allrgn_V5/Tpx1_CS"/>
</dbReference>
<organism evidence="3 4">
    <name type="scientific">Sphingomonas montanisoli</name>
    <dbReference type="NCBI Taxonomy" id="2606412"/>
    <lineage>
        <taxon>Bacteria</taxon>
        <taxon>Pseudomonadati</taxon>
        <taxon>Pseudomonadota</taxon>
        <taxon>Alphaproteobacteria</taxon>
        <taxon>Sphingomonadales</taxon>
        <taxon>Sphingomonadaceae</taxon>
        <taxon>Sphingomonas</taxon>
    </lineage>
</organism>
<dbReference type="InterPro" id="IPR001283">
    <property type="entry name" value="CRISP-related"/>
</dbReference>
<accession>A0A5D9C2G2</accession>
<gene>
    <name evidence="3" type="ORF">FYJ91_13125</name>
</gene>
<dbReference type="AlphaFoldDB" id="A0A5D9C2G2"/>
<evidence type="ECO:0000313" key="3">
    <source>
        <dbReference type="EMBL" id="TZG25914.1"/>
    </source>
</evidence>
<dbReference type="RefSeq" id="WP_149522720.1">
    <property type="nucleotide sequence ID" value="NZ_VTOU01000003.1"/>
</dbReference>
<feature type="chain" id="PRO_5022870374" evidence="1">
    <location>
        <begin position="27"/>
        <end position="176"/>
    </location>
</feature>
<dbReference type="EMBL" id="VTOU01000003">
    <property type="protein sequence ID" value="TZG25914.1"/>
    <property type="molecule type" value="Genomic_DNA"/>
</dbReference>
<sequence>MQVLGLKGQKVSTVAVALLAFLTVGASSERTANLDDRLLAAHNRVRAQAGVPPLVWDDRLAGEAGLWGRHLSRVGHLVHSRDSSLNPQGENLWAGTRGHYTPEMMVGLWAAERRHFRPGIFPINSRTGRLDDVGHYTQLIWRSTKRVGCALIQGRHDEFLVCRYLEGGNVIGESPV</sequence>
<dbReference type="InterPro" id="IPR014044">
    <property type="entry name" value="CAP_dom"/>
</dbReference>
<keyword evidence="1" id="KW-0732">Signal</keyword>
<dbReference type="Gene3D" id="3.40.33.10">
    <property type="entry name" value="CAP"/>
    <property type="match status" value="1"/>
</dbReference>
<dbReference type="Pfam" id="PF00188">
    <property type="entry name" value="CAP"/>
    <property type="match status" value="1"/>
</dbReference>
<feature type="domain" description="SCP" evidence="2">
    <location>
        <begin position="33"/>
        <end position="172"/>
    </location>
</feature>
<dbReference type="PRINTS" id="PR00837">
    <property type="entry name" value="V5TPXLIKE"/>
</dbReference>
<dbReference type="PROSITE" id="PS01009">
    <property type="entry name" value="CRISP_1"/>
    <property type="match status" value="1"/>
</dbReference>
<dbReference type="InterPro" id="IPR035940">
    <property type="entry name" value="CAP_sf"/>
</dbReference>
<dbReference type="Proteomes" id="UP000322077">
    <property type="component" value="Unassembled WGS sequence"/>
</dbReference>
<dbReference type="PRINTS" id="PR00838">
    <property type="entry name" value="V5ALLERGEN"/>
</dbReference>